<dbReference type="InterPro" id="IPR023214">
    <property type="entry name" value="HAD_sf"/>
</dbReference>
<dbReference type="PANTHER" id="PTHR43434">
    <property type="entry name" value="PHOSPHOGLYCOLATE PHOSPHATASE"/>
    <property type="match status" value="1"/>
</dbReference>
<dbReference type="InterPro" id="IPR006439">
    <property type="entry name" value="HAD-SF_hydro_IA"/>
</dbReference>
<proteinExistence type="predicted"/>
<accession>A0ABZ2Y5I1</accession>
<dbReference type="Gene3D" id="3.40.50.1000">
    <property type="entry name" value="HAD superfamily/HAD-like"/>
    <property type="match status" value="1"/>
</dbReference>
<gene>
    <name evidence="1" type="ORF">QBE51_03440</name>
</gene>
<dbReference type="NCBIfam" id="TIGR01549">
    <property type="entry name" value="HAD-SF-IA-v1"/>
    <property type="match status" value="1"/>
</dbReference>
<dbReference type="SUPFAM" id="SSF56784">
    <property type="entry name" value="HAD-like"/>
    <property type="match status" value="1"/>
</dbReference>
<keyword evidence="1" id="KW-0378">Hydrolase</keyword>
<dbReference type="InterPro" id="IPR023198">
    <property type="entry name" value="PGP-like_dom2"/>
</dbReference>
<evidence type="ECO:0000313" key="1">
    <source>
        <dbReference type="EMBL" id="WZL70593.1"/>
    </source>
</evidence>
<dbReference type="Gene3D" id="1.10.150.240">
    <property type="entry name" value="Putative phosphatase, domain 2"/>
    <property type="match status" value="1"/>
</dbReference>
<sequence length="209" mass="23738">MKNIIFDVDGTLWDTTEVVAKGWNKAIQEIGGTAAYITAATLKKEFGKPMDVIANNLFFDADEERRKLILEKCCEYEHDALNENTDNLLFPDVKETIEKLSEKNRLFIVSNCQSGYIELFMKKVGIEEYITDHECFGDTGKSKGENIKLLMERNNINDAVYVGDTQGDYEASVFAGIPFIYAKYGFGHPENYDYAIDGIKELLNLIEEL</sequence>
<dbReference type="EC" id="3.-.-.-" evidence="1"/>
<organism evidence="1 2">
    <name type="scientific">Defluviitalea saccharophila</name>
    <dbReference type="NCBI Taxonomy" id="879970"/>
    <lineage>
        <taxon>Bacteria</taxon>
        <taxon>Bacillati</taxon>
        <taxon>Bacillota</taxon>
        <taxon>Clostridia</taxon>
        <taxon>Lachnospirales</taxon>
        <taxon>Defluviitaleaceae</taxon>
        <taxon>Defluviitalea</taxon>
    </lineage>
</organism>
<keyword evidence="2" id="KW-1185">Reference proteome</keyword>
<dbReference type="GO" id="GO:0016787">
    <property type="term" value="F:hydrolase activity"/>
    <property type="evidence" value="ECO:0007669"/>
    <property type="project" value="UniProtKB-KW"/>
</dbReference>
<dbReference type="EMBL" id="CP121687">
    <property type="protein sequence ID" value="WZL70593.1"/>
    <property type="molecule type" value="Genomic_DNA"/>
</dbReference>
<dbReference type="InterPro" id="IPR041492">
    <property type="entry name" value="HAD_2"/>
</dbReference>
<dbReference type="RefSeq" id="WP_341877556.1">
    <property type="nucleotide sequence ID" value="NZ_CP121687.1"/>
</dbReference>
<evidence type="ECO:0000313" key="2">
    <source>
        <dbReference type="Proteomes" id="UP001486565"/>
    </source>
</evidence>
<dbReference type="SFLD" id="SFLDG01129">
    <property type="entry name" value="C1.5:_HAD__Beta-PGM__Phosphata"/>
    <property type="match status" value="1"/>
</dbReference>
<dbReference type="PANTHER" id="PTHR43434:SF1">
    <property type="entry name" value="PHOSPHOGLYCOLATE PHOSPHATASE"/>
    <property type="match status" value="1"/>
</dbReference>
<name>A0ABZ2Y5I1_9FIRM</name>
<protein>
    <submittedName>
        <fullName evidence="1">HAD family hydrolase</fullName>
        <ecNumber evidence="1">3.-.-.-</ecNumber>
    </submittedName>
</protein>
<dbReference type="InterPro" id="IPR036412">
    <property type="entry name" value="HAD-like_sf"/>
</dbReference>
<dbReference type="InterPro" id="IPR050155">
    <property type="entry name" value="HAD-like_hydrolase_sf"/>
</dbReference>
<dbReference type="Pfam" id="PF13419">
    <property type="entry name" value="HAD_2"/>
    <property type="match status" value="1"/>
</dbReference>
<dbReference type="Proteomes" id="UP001486565">
    <property type="component" value="Chromosome"/>
</dbReference>
<reference evidence="1 2" key="1">
    <citation type="submission" date="2023-03" db="EMBL/GenBank/DDBJ databases">
        <title>Novel Species.</title>
        <authorList>
            <person name="Ma S."/>
        </authorList>
    </citation>
    <scope>NUCLEOTIDE SEQUENCE [LARGE SCALE GENOMIC DNA]</scope>
    <source>
        <strain evidence="1 2">LIND6LT2</strain>
    </source>
</reference>
<dbReference type="SFLD" id="SFLDS00003">
    <property type="entry name" value="Haloacid_Dehalogenase"/>
    <property type="match status" value="1"/>
</dbReference>